<dbReference type="InterPro" id="IPR003749">
    <property type="entry name" value="ThiS/MoaD-like"/>
</dbReference>
<comment type="caution">
    <text evidence="4">The sequence shown here is derived from an EMBL/GenBank/DDBJ whole genome shotgun (WGS) entry which is preliminary data.</text>
</comment>
<evidence type="ECO:0000313" key="5">
    <source>
        <dbReference type="Proteomes" id="UP001575105"/>
    </source>
</evidence>
<evidence type="ECO:0000256" key="1">
    <source>
        <dbReference type="ARBA" id="ARBA00022741"/>
    </source>
</evidence>
<dbReference type="InterPro" id="IPR044672">
    <property type="entry name" value="MOCS2A"/>
</dbReference>
<evidence type="ECO:0000256" key="3">
    <source>
        <dbReference type="ARBA" id="ARBA00024247"/>
    </source>
</evidence>
<accession>A0ABV4U583</accession>
<gene>
    <name evidence="4" type="ORF">ACERK3_10640</name>
</gene>
<dbReference type="RefSeq" id="WP_425345680.1">
    <property type="nucleotide sequence ID" value="NZ_JBGUBD010000006.1"/>
</dbReference>
<name>A0ABV4U583_9BACT</name>
<dbReference type="Pfam" id="PF02597">
    <property type="entry name" value="ThiS"/>
    <property type="match status" value="1"/>
</dbReference>
<evidence type="ECO:0000256" key="2">
    <source>
        <dbReference type="ARBA" id="ARBA00024200"/>
    </source>
</evidence>
<keyword evidence="5" id="KW-1185">Reference proteome</keyword>
<evidence type="ECO:0000313" key="4">
    <source>
        <dbReference type="EMBL" id="MFA9478753.1"/>
    </source>
</evidence>
<dbReference type="EMBL" id="JBGUBD010000006">
    <property type="protein sequence ID" value="MFA9478753.1"/>
    <property type="molecule type" value="Genomic_DNA"/>
</dbReference>
<dbReference type="PANTHER" id="PTHR33359">
    <property type="entry name" value="MOLYBDOPTERIN SYNTHASE SULFUR CARRIER SUBUNIT"/>
    <property type="match status" value="1"/>
</dbReference>
<reference evidence="4 5" key="1">
    <citation type="submission" date="2024-08" db="EMBL/GenBank/DDBJ databases">
        <title>Whole-genome sequencing of halo(alkali)philic microorganisms from hypersaline lakes.</title>
        <authorList>
            <person name="Sorokin D.Y."/>
            <person name="Merkel A.Y."/>
            <person name="Messina E."/>
            <person name="Yakimov M."/>
        </authorList>
    </citation>
    <scope>NUCLEOTIDE SEQUENCE [LARGE SCALE GENOMIC DNA]</scope>
    <source>
        <strain evidence="4 5">AB-hyl4</strain>
    </source>
</reference>
<dbReference type="InterPro" id="IPR016155">
    <property type="entry name" value="Mopterin_synth/thiamin_S_b"/>
</dbReference>
<comment type="similarity">
    <text evidence="2">Belongs to the MoaD family.</text>
</comment>
<organism evidence="4 5">
    <name type="scientific">Natronomicrosphaera hydrolytica</name>
    <dbReference type="NCBI Taxonomy" id="3242702"/>
    <lineage>
        <taxon>Bacteria</taxon>
        <taxon>Pseudomonadati</taxon>
        <taxon>Planctomycetota</taxon>
        <taxon>Phycisphaerae</taxon>
        <taxon>Phycisphaerales</taxon>
        <taxon>Phycisphaeraceae</taxon>
        <taxon>Natronomicrosphaera</taxon>
    </lineage>
</organism>
<dbReference type="InterPro" id="IPR012675">
    <property type="entry name" value="Beta-grasp_dom_sf"/>
</dbReference>
<dbReference type="PANTHER" id="PTHR33359:SF1">
    <property type="entry name" value="MOLYBDOPTERIN SYNTHASE SULFUR CARRIER SUBUNIT"/>
    <property type="match status" value="1"/>
</dbReference>
<protein>
    <recommendedName>
        <fullName evidence="3">Molybdopterin synthase sulfur carrier subunit</fullName>
    </recommendedName>
</protein>
<dbReference type="SUPFAM" id="SSF54285">
    <property type="entry name" value="MoaD/ThiS"/>
    <property type="match status" value="1"/>
</dbReference>
<sequence>MADETDETDVSNASNAMPMQVTVKLFGPQAKLVGREAVTLTLDGVEPTCLALREALAEAEPTLAASLPSSRFAVNHEYVAEGHRIRRDDELALIGMISGG</sequence>
<dbReference type="Gene3D" id="3.10.20.30">
    <property type="match status" value="1"/>
</dbReference>
<dbReference type="CDD" id="cd00754">
    <property type="entry name" value="Ubl_MoaD"/>
    <property type="match status" value="1"/>
</dbReference>
<keyword evidence="1" id="KW-0547">Nucleotide-binding</keyword>
<dbReference type="Proteomes" id="UP001575105">
    <property type="component" value="Unassembled WGS sequence"/>
</dbReference>
<proteinExistence type="inferred from homology"/>